<dbReference type="EMBL" id="PXOF01000043">
    <property type="protein sequence ID" value="RGP71437.1"/>
    <property type="molecule type" value="Genomic_DNA"/>
</dbReference>
<proteinExistence type="predicted"/>
<dbReference type="Proteomes" id="UP000266152">
    <property type="component" value="Unassembled WGS sequence"/>
</dbReference>
<evidence type="ECO:0000313" key="3">
    <source>
        <dbReference type="Proteomes" id="UP000266152"/>
    </source>
</evidence>
<sequence length="341" mass="39500">MSRGKKQSKRPTSLLSFPKLPLEVQDEIWKFALENDVPAAHIVNIAHEHPSGQHLAIPRRRLATSFQQPLAAPVLQRLTATGYSSSRMKPVFPAREALMQTCQRSRLIVEKIIKQWELYHHPAAQSMQFSSLHEYNTFHSKKSMKRAPSLQKIYTSRDLFIISTPWNIPTRWTPHRQWWFNGTPIQRLNHQNPPPKGISVKYAAIPYLPGDRHWGSTVVPLSGHFRSQLDHIFDILDHLQILYILIHPDKLRKGEQLEVLSLLPAMKQHLDRYKRSREETSPNKFQYGNRVYHEISDVLLLKLIQLGGLPQAVTDLEQIAKDQRAKNGGDKPPLIIRFMTW</sequence>
<evidence type="ECO:0000259" key="1">
    <source>
        <dbReference type="Pfam" id="PF20150"/>
    </source>
</evidence>
<reference evidence="2 3" key="1">
    <citation type="journal article" date="2018" name="PLoS Pathog.">
        <title>Evolution of structural diversity of trichothecenes, a family of toxins produced by plant pathogenic and entomopathogenic fungi.</title>
        <authorList>
            <person name="Proctor R.H."/>
            <person name="McCormick S.P."/>
            <person name="Kim H.S."/>
            <person name="Cardoza R.E."/>
            <person name="Stanley A.M."/>
            <person name="Lindo L."/>
            <person name="Kelly A."/>
            <person name="Brown D.W."/>
            <person name="Lee T."/>
            <person name="Vaughan M.M."/>
            <person name="Alexander N.J."/>
            <person name="Busman M."/>
            <person name="Gutierrez S."/>
        </authorList>
    </citation>
    <scope>NUCLEOTIDE SEQUENCE [LARGE SCALE GENOMIC DNA]</scope>
    <source>
        <strain evidence="2 3">NRRL 3299</strain>
    </source>
</reference>
<name>A0A395SH45_FUSSP</name>
<dbReference type="Pfam" id="PF20150">
    <property type="entry name" value="2EXR"/>
    <property type="match status" value="1"/>
</dbReference>
<accession>A0A395SH45</accession>
<comment type="caution">
    <text evidence="2">The sequence shown here is derived from an EMBL/GenBank/DDBJ whole genome shotgun (WGS) entry which is preliminary data.</text>
</comment>
<keyword evidence="3" id="KW-1185">Reference proteome</keyword>
<evidence type="ECO:0000313" key="2">
    <source>
        <dbReference type="EMBL" id="RGP71437.1"/>
    </source>
</evidence>
<feature type="domain" description="2EXR" evidence="1">
    <location>
        <begin position="17"/>
        <end position="112"/>
    </location>
</feature>
<protein>
    <recommendedName>
        <fullName evidence="1">2EXR domain-containing protein</fullName>
    </recommendedName>
</protein>
<dbReference type="InterPro" id="IPR045518">
    <property type="entry name" value="2EXR"/>
</dbReference>
<dbReference type="AlphaFoldDB" id="A0A395SH45"/>
<gene>
    <name evidence="2" type="ORF">FSPOR_3349</name>
</gene>
<organism evidence="2 3">
    <name type="scientific">Fusarium sporotrichioides</name>
    <dbReference type="NCBI Taxonomy" id="5514"/>
    <lineage>
        <taxon>Eukaryota</taxon>
        <taxon>Fungi</taxon>
        <taxon>Dikarya</taxon>
        <taxon>Ascomycota</taxon>
        <taxon>Pezizomycotina</taxon>
        <taxon>Sordariomycetes</taxon>
        <taxon>Hypocreomycetidae</taxon>
        <taxon>Hypocreales</taxon>
        <taxon>Nectriaceae</taxon>
        <taxon>Fusarium</taxon>
    </lineage>
</organism>